<dbReference type="SUPFAM" id="SSF49401">
    <property type="entry name" value="Bacterial adhesins"/>
    <property type="match status" value="1"/>
</dbReference>
<protein>
    <submittedName>
        <fullName evidence="3">Fimbrial protein,P pilus assembly protein, pilin FimA,Fimbrial protein</fullName>
    </submittedName>
</protein>
<dbReference type="Pfam" id="PF00419">
    <property type="entry name" value="Fimbrial"/>
    <property type="match status" value="1"/>
</dbReference>
<keyword evidence="1" id="KW-0732">Signal</keyword>
<dbReference type="EMBL" id="LR025743">
    <property type="protein sequence ID" value="VBB15678.1"/>
    <property type="molecule type" value="Genomic_DNA"/>
</dbReference>
<evidence type="ECO:0000259" key="2">
    <source>
        <dbReference type="Pfam" id="PF00419"/>
    </source>
</evidence>
<organism evidence="3 4">
    <name type="scientific">Burkholderia stabilis</name>
    <dbReference type="NCBI Taxonomy" id="95485"/>
    <lineage>
        <taxon>Bacteria</taxon>
        <taxon>Pseudomonadati</taxon>
        <taxon>Pseudomonadota</taxon>
        <taxon>Betaproteobacteria</taxon>
        <taxon>Burkholderiales</taxon>
        <taxon>Burkholderiaceae</taxon>
        <taxon>Burkholderia</taxon>
        <taxon>Burkholderia cepacia complex</taxon>
    </lineage>
</organism>
<dbReference type="GO" id="GO:0043709">
    <property type="term" value="P:cell adhesion involved in single-species biofilm formation"/>
    <property type="evidence" value="ECO:0007669"/>
    <property type="project" value="TreeGrafter"/>
</dbReference>
<keyword evidence="4" id="KW-1185">Reference proteome</keyword>
<dbReference type="InterPro" id="IPR000259">
    <property type="entry name" value="Adhesion_dom_fimbrial"/>
</dbReference>
<dbReference type="Gene3D" id="2.60.40.1090">
    <property type="entry name" value="Fimbrial-type adhesion domain"/>
    <property type="match status" value="1"/>
</dbReference>
<dbReference type="PANTHER" id="PTHR33420">
    <property type="entry name" value="FIMBRIAL SUBUNIT ELFA-RELATED"/>
    <property type="match status" value="1"/>
</dbReference>
<dbReference type="GO" id="GO:0009289">
    <property type="term" value="C:pilus"/>
    <property type="evidence" value="ECO:0007669"/>
    <property type="project" value="InterPro"/>
</dbReference>
<dbReference type="InterPro" id="IPR050263">
    <property type="entry name" value="Bact_Fimbrial_Adh_Pro"/>
</dbReference>
<gene>
    <name evidence="3" type="ORF">BSTAB16_5875</name>
</gene>
<feature type="domain" description="Fimbrial-type adhesion" evidence="2">
    <location>
        <begin position="195"/>
        <end position="341"/>
    </location>
</feature>
<evidence type="ECO:0000256" key="1">
    <source>
        <dbReference type="ARBA" id="ARBA00022729"/>
    </source>
</evidence>
<reference evidence="3 4" key="1">
    <citation type="submission" date="2017-11" db="EMBL/GenBank/DDBJ databases">
        <authorList>
            <person name="Seth-Smith MB H."/>
        </authorList>
    </citation>
    <scope>NUCLEOTIDE SEQUENCE [LARGE SCALE GENOMIC DNA]</scope>
    <source>
        <strain evidence="3">E</strain>
    </source>
</reference>
<sequence length="341" mass="36536">MPEIKNTLSVRLLKISSLASVIARRTFSRRSIKVKSRTGINARYLPGLLLMVGAFFPWEAHSSETITAFGGGRIAAPSNTPAGTILARHYITPQALCGKSVCEVTSVILHSKGGLFPSSGPDLETTVEGMSTRLLLDGVPLTSTTRMSVQNTIEVQLFRDSRTPKNGEIRPGPFRSYFSLTYKTGIISSDFTLISFSADINFINGTCSVPNQTVNLPDVSRTSFRGIGSTAGVRPFSLRLTNCPAGYNRVGYQVVPLDGSVGNRPGWLKLRPESTASGIGVKLTDAKTDLPLPFYFSIATPYNGSAAPLVDIPLNAAYVQTAETVIGGTVRAGALVLLDYQ</sequence>
<dbReference type="AlphaFoldDB" id="A0AAJ5T7K2"/>
<evidence type="ECO:0000313" key="3">
    <source>
        <dbReference type="EMBL" id="VBB15678.1"/>
    </source>
</evidence>
<evidence type="ECO:0000313" key="4">
    <source>
        <dbReference type="Proteomes" id="UP000268684"/>
    </source>
</evidence>
<proteinExistence type="predicted"/>
<dbReference type="PANTHER" id="PTHR33420:SF3">
    <property type="entry name" value="FIMBRIAL SUBUNIT ELFA"/>
    <property type="match status" value="1"/>
</dbReference>
<dbReference type="InterPro" id="IPR008966">
    <property type="entry name" value="Adhesion_dom_sf"/>
</dbReference>
<dbReference type="Proteomes" id="UP000268684">
    <property type="component" value="Chromosome II"/>
</dbReference>
<accession>A0AAJ5T7K2</accession>
<dbReference type="InterPro" id="IPR036937">
    <property type="entry name" value="Adhesion_dom_fimbrial_sf"/>
</dbReference>
<name>A0AAJ5T7K2_9BURK</name>